<dbReference type="EMBL" id="BGPR01167521">
    <property type="protein sequence ID" value="GBM18824.1"/>
    <property type="molecule type" value="Genomic_DNA"/>
</dbReference>
<proteinExistence type="predicted"/>
<evidence type="ECO:0000313" key="4">
    <source>
        <dbReference type="EMBL" id="GBM18957.1"/>
    </source>
</evidence>
<organism evidence="1 5">
    <name type="scientific">Araneus ventricosus</name>
    <name type="common">Orbweaver spider</name>
    <name type="synonym">Epeira ventricosa</name>
    <dbReference type="NCBI Taxonomy" id="182803"/>
    <lineage>
        <taxon>Eukaryota</taxon>
        <taxon>Metazoa</taxon>
        <taxon>Ecdysozoa</taxon>
        <taxon>Arthropoda</taxon>
        <taxon>Chelicerata</taxon>
        <taxon>Arachnida</taxon>
        <taxon>Araneae</taxon>
        <taxon>Araneomorphae</taxon>
        <taxon>Entelegynae</taxon>
        <taxon>Araneoidea</taxon>
        <taxon>Araneidae</taxon>
        <taxon>Araneus</taxon>
    </lineage>
</organism>
<dbReference type="EMBL" id="BGPR01167556">
    <property type="protein sequence ID" value="GBM18957.1"/>
    <property type="molecule type" value="Genomic_DNA"/>
</dbReference>
<sequence length="90" mass="10518">DSSTIGSSRPSWTMEWNGIHRHLRHLTCRNFLRHTSGRTFHPRRRFTMNQAHIHVGSSMESRCEIRTLWTEADALPPGHHSLFLNLKVAF</sequence>
<evidence type="ECO:0000313" key="1">
    <source>
        <dbReference type="EMBL" id="GBM18824.1"/>
    </source>
</evidence>
<name>A0A4Y2DSY6_ARAVE</name>
<feature type="non-terminal residue" evidence="1">
    <location>
        <position position="1"/>
    </location>
</feature>
<protein>
    <submittedName>
        <fullName evidence="1">Uncharacterized protein</fullName>
    </submittedName>
</protein>
<keyword evidence="5" id="KW-1185">Reference proteome</keyword>
<reference evidence="1 5" key="1">
    <citation type="journal article" date="2019" name="Sci. Rep.">
        <title>Orb-weaving spider Araneus ventricosus genome elucidates the spidroin gene catalogue.</title>
        <authorList>
            <person name="Kono N."/>
            <person name="Nakamura H."/>
            <person name="Ohtoshi R."/>
            <person name="Moran D.A.P."/>
            <person name="Shinohara A."/>
            <person name="Yoshida Y."/>
            <person name="Fujiwara M."/>
            <person name="Mori M."/>
            <person name="Tomita M."/>
            <person name="Arakawa K."/>
        </authorList>
    </citation>
    <scope>NUCLEOTIDE SEQUENCE [LARGE SCALE GENOMIC DNA]</scope>
</reference>
<accession>A0A4Y2DSY6</accession>
<gene>
    <name evidence="3" type="ORF">AVEN_128844_1</name>
    <name evidence="4" type="ORF">AVEN_200409_1</name>
    <name evidence="1" type="ORF">AVEN_236084_1</name>
    <name evidence="2" type="ORF">AVEN_8520_1</name>
</gene>
<evidence type="ECO:0000313" key="5">
    <source>
        <dbReference type="Proteomes" id="UP000499080"/>
    </source>
</evidence>
<dbReference type="Proteomes" id="UP000499080">
    <property type="component" value="Unassembled WGS sequence"/>
</dbReference>
<dbReference type="AlphaFoldDB" id="A0A4Y2DSY6"/>
<evidence type="ECO:0000313" key="2">
    <source>
        <dbReference type="EMBL" id="GBM18855.1"/>
    </source>
</evidence>
<evidence type="ECO:0000313" key="3">
    <source>
        <dbReference type="EMBL" id="GBM18915.1"/>
    </source>
</evidence>
<comment type="caution">
    <text evidence="1">The sequence shown here is derived from an EMBL/GenBank/DDBJ whole genome shotgun (WGS) entry which is preliminary data.</text>
</comment>
<dbReference type="EMBL" id="BGPR01167530">
    <property type="protein sequence ID" value="GBM18855.1"/>
    <property type="molecule type" value="Genomic_DNA"/>
</dbReference>
<dbReference type="EMBL" id="BGPR01167547">
    <property type="protein sequence ID" value="GBM18915.1"/>
    <property type="molecule type" value="Genomic_DNA"/>
</dbReference>